<dbReference type="EMBL" id="REGN01005822">
    <property type="protein sequence ID" value="RNA11899.1"/>
    <property type="molecule type" value="Genomic_DNA"/>
</dbReference>
<evidence type="ECO:0000313" key="1">
    <source>
        <dbReference type="EMBL" id="RNA11899.1"/>
    </source>
</evidence>
<organism evidence="1 2">
    <name type="scientific">Brachionus plicatilis</name>
    <name type="common">Marine rotifer</name>
    <name type="synonym">Brachionus muelleri</name>
    <dbReference type="NCBI Taxonomy" id="10195"/>
    <lineage>
        <taxon>Eukaryota</taxon>
        <taxon>Metazoa</taxon>
        <taxon>Spiralia</taxon>
        <taxon>Gnathifera</taxon>
        <taxon>Rotifera</taxon>
        <taxon>Eurotatoria</taxon>
        <taxon>Monogononta</taxon>
        <taxon>Pseudotrocha</taxon>
        <taxon>Ploima</taxon>
        <taxon>Brachionidae</taxon>
        <taxon>Brachionus</taxon>
    </lineage>
</organism>
<accession>A0A3M7QKU5</accession>
<name>A0A3M7QKU5_BRAPC</name>
<keyword evidence="2" id="KW-1185">Reference proteome</keyword>
<sequence>MSKLFSFGNRDADNISRIHLYINPIYHLKDRNQNFPRNTQLLDALIQKNQLNTNENGSLKRNIPGFN</sequence>
<reference evidence="1 2" key="1">
    <citation type="journal article" date="2018" name="Sci. Rep.">
        <title>Genomic signatures of local adaptation to the degree of environmental predictability in rotifers.</title>
        <authorList>
            <person name="Franch-Gras L."/>
            <person name="Hahn C."/>
            <person name="Garcia-Roger E.M."/>
            <person name="Carmona M.J."/>
            <person name="Serra M."/>
            <person name="Gomez A."/>
        </authorList>
    </citation>
    <scope>NUCLEOTIDE SEQUENCE [LARGE SCALE GENOMIC DNA]</scope>
    <source>
        <strain evidence="1">HYR1</strain>
    </source>
</reference>
<comment type="caution">
    <text evidence="1">The sequence shown here is derived from an EMBL/GenBank/DDBJ whole genome shotgun (WGS) entry which is preliminary data.</text>
</comment>
<gene>
    <name evidence="1" type="ORF">BpHYR1_022782</name>
</gene>
<proteinExistence type="predicted"/>
<evidence type="ECO:0000313" key="2">
    <source>
        <dbReference type="Proteomes" id="UP000276133"/>
    </source>
</evidence>
<protein>
    <submittedName>
        <fullName evidence="1">Uncharacterized protein</fullName>
    </submittedName>
</protein>
<dbReference type="Proteomes" id="UP000276133">
    <property type="component" value="Unassembled WGS sequence"/>
</dbReference>
<dbReference type="AlphaFoldDB" id="A0A3M7QKU5"/>